<dbReference type="STRING" id="857342.A0A2T3ASJ1"/>
<evidence type="ECO:0000256" key="3">
    <source>
        <dbReference type="ARBA" id="ARBA00022771"/>
    </source>
</evidence>
<accession>A0A2T3ASJ1</accession>
<dbReference type="Proteomes" id="UP000241818">
    <property type="component" value="Unassembled WGS sequence"/>
</dbReference>
<dbReference type="PANTHER" id="PTHR22597">
    <property type="entry name" value="POLYCOMB GROUP PROTEIN"/>
    <property type="match status" value="1"/>
</dbReference>
<dbReference type="GO" id="GO:0016586">
    <property type="term" value="C:RSC-type complex"/>
    <property type="evidence" value="ECO:0007669"/>
    <property type="project" value="TreeGrafter"/>
</dbReference>
<comment type="similarity">
    <text evidence="1">Belongs to the VEFS (VRN2-EMF2-FIS2-SU(Z)12) family.</text>
</comment>
<protein>
    <recommendedName>
        <fullName evidence="9">C2H2-type domain-containing protein</fullName>
    </recommendedName>
</protein>
<dbReference type="AlphaFoldDB" id="A0A2T3ASJ1"/>
<evidence type="ECO:0000259" key="9">
    <source>
        <dbReference type="PROSITE" id="PS50157"/>
    </source>
</evidence>
<feature type="region of interest" description="Disordered" evidence="8">
    <location>
        <begin position="616"/>
        <end position="647"/>
    </location>
</feature>
<dbReference type="InterPro" id="IPR013083">
    <property type="entry name" value="Znf_RING/FYVE/PHD"/>
</dbReference>
<dbReference type="InterPro" id="IPR019135">
    <property type="entry name" value="Polycomb_protein_VEFS-Box"/>
</dbReference>
<dbReference type="PANTHER" id="PTHR22597:SF0">
    <property type="entry name" value="POLYCOMB PROTEIN SUZ12"/>
    <property type="match status" value="1"/>
</dbReference>
<keyword evidence="4" id="KW-0862">Zinc</keyword>
<dbReference type="PROSITE" id="PS01359">
    <property type="entry name" value="ZF_PHD_1"/>
    <property type="match status" value="1"/>
</dbReference>
<keyword evidence="2" id="KW-0479">Metal-binding</keyword>
<evidence type="ECO:0000256" key="2">
    <source>
        <dbReference type="ARBA" id="ARBA00022723"/>
    </source>
</evidence>
<dbReference type="GO" id="GO:0008270">
    <property type="term" value="F:zinc ion binding"/>
    <property type="evidence" value="ECO:0007669"/>
    <property type="project" value="UniProtKB-KW"/>
</dbReference>
<feature type="region of interest" description="Disordered" evidence="8">
    <location>
        <begin position="791"/>
        <end position="811"/>
    </location>
</feature>
<evidence type="ECO:0000256" key="7">
    <source>
        <dbReference type="PROSITE-ProRule" id="PRU00042"/>
    </source>
</evidence>
<reference evidence="10 11" key="1">
    <citation type="journal article" date="2018" name="New Phytol.">
        <title>Comparative genomics and transcriptomics depict ericoid mycorrhizal fungi as versatile saprotrophs and plant mutualists.</title>
        <authorList>
            <person name="Martino E."/>
            <person name="Morin E."/>
            <person name="Grelet G.A."/>
            <person name="Kuo A."/>
            <person name="Kohler A."/>
            <person name="Daghino S."/>
            <person name="Barry K.W."/>
            <person name="Cichocki N."/>
            <person name="Clum A."/>
            <person name="Dockter R.B."/>
            <person name="Hainaut M."/>
            <person name="Kuo R.C."/>
            <person name="LaButti K."/>
            <person name="Lindahl B.D."/>
            <person name="Lindquist E.A."/>
            <person name="Lipzen A."/>
            <person name="Khouja H.R."/>
            <person name="Magnuson J."/>
            <person name="Murat C."/>
            <person name="Ohm R.A."/>
            <person name="Singer S.W."/>
            <person name="Spatafora J.W."/>
            <person name="Wang M."/>
            <person name="Veneault-Fourrey C."/>
            <person name="Henrissat B."/>
            <person name="Grigoriev I.V."/>
            <person name="Martin F.M."/>
            <person name="Perotto S."/>
        </authorList>
    </citation>
    <scope>NUCLEOTIDE SEQUENCE [LARGE SCALE GENOMIC DNA]</scope>
    <source>
        <strain evidence="10 11">ATCC 22711</strain>
    </source>
</reference>
<name>A0A2T3ASJ1_AMORE</name>
<dbReference type="InterPro" id="IPR019786">
    <property type="entry name" value="Zinc_finger_PHD-type_CS"/>
</dbReference>
<evidence type="ECO:0000313" key="11">
    <source>
        <dbReference type="Proteomes" id="UP000241818"/>
    </source>
</evidence>
<feature type="region of interest" description="Disordered" evidence="8">
    <location>
        <begin position="430"/>
        <end position="486"/>
    </location>
</feature>
<feature type="region of interest" description="Disordered" evidence="8">
    <location>
        <begin position="57"/>
        <end position="161"/>
    </location>
</feature>
<dbReference type="GeneID" id="36574097"/>
<evidence type="ECO:0000256" key="1">
    <source>
        <dbReference type="ARBA" id="ARBA00007416"/>
    </source>
</evidence>
<keyword evidence="5" id="KW-0805">Transcription regulation</keyword>
<dbReference type="EMBL" id="KZ679017">
    <property type="protein sequence ID" value="PSS09318.1"/>
    <property type="molecule type" value="Genomic_DNA"/>
</dbReference>
<dbReference type="RefSeq" id="XP_024717616.1">
    <property type="nucleotide sequence ID" value="XM_024866016.1"/>
</dbReference>
<keyword evidence="11" id="KW-1185">Reference proteome</keyword>
<dbReference type="GO" id="GO:0031490">
    <property type="term" value="F:chromatin DNA binding"/>
    <property type="evidence" value="ECO:0007669"/>
    <property type="project" value="TreeGrafter"/>
</dbReference>
<dbReference type="InterPro" id="IPR011011">
    <property type="entry name" value="Znf_FYVE_PHD"/>
</dbReference>
<proteinExistence type="inferred from homology"/>
<organism evidence="10 11">
    <name type="scientific">Amorphotheca resinae ATCC 22711</name>
    <dbReference type="NCBI Taxonomy" id="857342"/>
    <lineage>
        <taxon>Eukaryota</taxon>
        <taxon>Fungi</taxon>
        <taxon>Dikarya</taxon>
        <taxon>Ascomycota</taxon>
        <taxon>Pezizomycotina</taxon>
        <taxon>Leotiomycetes</taxon>
        <taxon>Helotiales</taxon>
        <taxon>Amorphothecaceae</taxon>
        <taxon>Amorphotheca</taxon>
    </lineage>
</organism>
<keyword evidence="3 7" id="KW-0863">Zinc-finger</keyword>
<dbReference type="SUPFAM" id="SSF57903">
    <property type="entry name" value="FYVE/PHD zinc finger"/>
    <property type="match status" value="1"/>
</dbReference>
<evidence type="ECO:0000256" key="8">
    <source>
        <dbReference type="SAM" id="MobiDB-lite"/>
    </source>
</evidence>
<dbReference type="InterPro" id="IPR013087">
    <property type="entry name" value="Znf_C2H2_type"/>
</dbReference>
<sequence>MSLATLRSEGEGVIERYRSRYRHSQPFLQRNVRKALQYLTMGSTLSSLTTSTGLKARAEALTPPDDEDEEDIRPAKRRKTSDFNSTSNASPFDDVSPRRKPFGHVTNESRGAASRLSEKLRAVRPSDFYGRSRSVTSSRQSNSTPKQEEVASRGSKTSIKGILPETPVDFKRALKVEVISIVPKPPTGDEPLEFTRGRKSPIDTKCRCSVALFCAKNDEDPPGPIRQQDYLEVYRKYKSCTLRTTFNDDGEISRKLILLEPFILSSEEFYVNRRKTNHFGEYEYEFDFGDKYYVQVTLEPVGSQKQWPPFEITASTDLNAIDDSSSDSSPVTELLLSGKVTQNDLCLVCSMPGLLDPDRQIRSVDLKVSYGSIKQKVPYGLQIKMQWSLPNKFCDLPTRIPKIESPRGVTSTAAIAETIPASPLTRKVKGELLSAPNSPVDRASRRRSNVPTYNLKTLSAQAQGKSPRARRNLRSKSVQASTEDSEGMTVTYGFGKADAAELGIKQQTSVVGLMCPFCNRRLRRLEDLRLHLHTNHTNFKFALRRSNTSRAGFFVEAAKQGPRSSSAERVKTFQLGRPMTLFDLEKYLNGDESWVKAREGPQHNQWPEHLIDRYHESSLSSSPHDSRHSSPNTSNDTDGVMDLDNEQPKVPIRPRKIFYVPKTRKPLYDTVTKRILQPGEEIPDSDDEKDEGWLHQKHRDIILDFTDVTDDEKDYITRWNPFIMEMHLTCEKYLPEACLRFVEANVDWFAERKSRKAEFCKLMETFIMRGVVEQQCLDKCADILRTAEKTKGKRAERGEDTEMHNTETSGSSTKLRGILDCICGEHTQPLDRVICRGPECKGRFYHRKCAGESGRPINGPWLCDDCFSP</sequence>
<dbReference type="PROSITE" id="PS00028">
    <property type="entry name" value="ZINC_FINGER_C2H2_1"/>
    <property type="match status" value="1"/>
</dbReference>
<dbReference type="OrthoDB" id="166746at2759"/>
<evidence type="ECO:0000256" key="4">
    <source>
        <dbReference type="ARBA" id="ARBA00022833"/>
    </source>
</evidence>
<feature type="compositionally biased region" description="Basic and acidic residues" evidence="8">
    <location>
        <begin position="791"/>
        <end position="805"/>
    </location>
</feature>
<gene>
    <name evidence="10" type="ORF">M430DRAFT_31180</name>
</gene>
<evidence type="ECO:0000256" key="6">
    <source>
        <dbReference type="ARBA" id="ARBA00023163"/>
    </source>
</evidence>
<feature type="compositionally biased region" description="Polar residues" evidence="8">
    <location>
        <begin position="449"/>
        <end position="464"/>
    </location>
</feature>
<feature type="compositionally biased region" description="Low complexity" evidence="8">
    <location>
        <begin position="131"/>
        <end position="143"/>
    </location>
</feature>
<keyword evidence="6" id="KW-0804">Transcription</keyword>
<dbReference type="InParanoid" id="A0A2T3ASJ1"/>
<dbReference type="Gene3D" id="3.30.40.10">
    <property type="entry name" value="Zinc/RING finger domain, C3HC4 (zinc finger)"/>
    <property type="match status" value="1"/>
</dbReference>
<feature type="domain" description="C2H2-type" evidence="9">
    <location>
        <begin position="513"/>
        <end position="541"/>
    </location>
</feature>
<dbReference type="CDD" id="cd21552">
    <property type="entry name" value="VEFS-box_ctSUZ12-like"/>
    <property type="match status" value="1"/>
</dbReference>
<evidence type="ECO:0000256" key="5">
    <source>
        <dbReference type="ARBA" id="ARBA00023015"/>
    </source>
</evidence>
<evidence type="ECO:0000313" key="10">
    <source>
        <dbReference type="EMBL" id="PSS09318.1"/>
    </source>
</evidence>
<dbReference type="Pfam" id="PF09733">
    <property type="entry name" value="VEFS-Box"/>
    <property type="match status" value="1"/>
</dbReference>
<dbReference type="PROSITE" id="PS50157">
    <property type="entry name" value="ZINC_FINGER_C2H2_2"/>
    <property type="match status" value="1"/>
</dbReference>